<keyword evidence="2" id="KW-0808">Transferase</keyword>
<proteinExistence type="predicted"/>
<feature type="compositionally biased region" description="Low complexity" evidence="1">
    <location>
        <begin position="170"/>
        <end position="184"/>
    </location>
</feature>
<feature type="region of interest" description="Disordered" evidence="1">
    <location>
        <begin position="1"/>
        <end position="101"/>
    </location>
</feature>
<feature type="compositionally biased region" description="Basic residues" evidence="1">
    <location>
        <begin position="33"/>
        <end position="43"/>
    </location>
</feature>
<gene>
    <name evidence="2" type="ORF">Tci_036401</name>
</gene>
<accession>A0A6L2LRJ7</accession>
<name>A0A6L2LRJ7_TANCI</name>
<feature type="compositionally biased region" description="Basic and acidic residues" evidence="1">
    <location>
        <begin position="398"/>
        <end position="416"/>
    </location>
</feature>
<keyword evidence="2" id="KW-0548">Nucleotidyltransferase</keyword>
<comment type="caution">
    <text evidence="2">The sequence shown here is derived from an EMBL/GenBank/DDBJ whole genome shotgun (WGS) entry which is preliminary data.</text>
</comment>
<feature type="region of interest" description="Disordered" evidence="1">
    <location>
        <begin position="165"/>
        <end position="253"/>
    </location>
</feature>
<sequence>MSTPRAHRTPTLTTSPKGKKRKQSAGESSSPRQSHKITIKRKKEKEVIEKLVEGDEDEESYAKKVDDDDEQIEKDKDDEEIKNETKDEEIEKEVKDDGIEKYKTNEEIVKEKKTDIVEKTNKVVKEKDIINDVTGSMEIRKEHMQTPIPSPTRSPRNISSSKKIVSEEFTTPVSPTTATTSKDSSTTKHKKQSISFRSKTLQGSIAGMCRRRVARFKRPDKSHSRKVAEDTNHPHSRVPPPVASKQNVNNQHRGKSRCVMMSDCDLIKVEESTKVALVKVREVEMMNVVYQLCRSEGLTQIKMIWIEIYGLPLCVWGSNAYKKMANEFGKFMFFEVDQESSMDDIESEEATSDKDEAVGNTKEKKNMYLKKKDSIFEEIKEVVDDFEKELQNTEENHIEVEKEKETPHLNDEHESKVSGASTDPSCLSGFEAFKHHENINEHSGETSYKSKCSMMFAKHRKRDVRGISMLHEMSRLINIGVIMKYLVKISKKAHILDLKRRHFKITVLTSNTPYPSRKICHICAYTSQKTTNETRSIRRLRKKYRLSLKNDMPPRDKLEEEKARRHVYVNDLKMDSKNNNEKVNMPSFPLPEPKVGCFDDLDFFKDFENEFPAIVYNDALTSKSDHLTEPTLSPQHIDEFDLKDETSMSKYDDVEQNVLYFNDLFPFNIIYLDNLKSDKDNDNNEIDIIQSSGGFGREVEDDIYTGDDGQYIFVSHAWRRFFEIQAPLVREFILEFFSTCRIGLHTVEEMAEDGFEAYRDPLRGLCHRLISYNISRRGHAPKKYLFKRVEGRKSGARLSRGHFIGCLAHHFGLVIDDGLRGLFVVTSELPLIDMGELVKLNIWGAEDALNVDKSAQDVPAPIHAPSSPPPAAELIIVTIKLVPVSQAENPPSIIRKLFSFLAILLQVNIDDPNITIEEYNRLEEEKSRRRGKVYNWETATYGTIWYDKDVHGLRSIENEFPAIVFDNAFTSKVTPSYEPMVSPFNENKINFRISFDESDDEDYMVIYDQNFL</sequence>
<keyword evidence="2" id="KW-0695">RNA-directed DNA polymerase</keyword>
<organism evidence="2">
    <name type="scientific">Tanacetum cinerariifolium</name>
    <name type="common">Dalmatian daisy</name>
    <name type="synonym">Chrysanthemum cinerariifolium</name>
    <dbReference type="NCBI Taxonomy" id="118510"/>
    <lineage>
        <taxon>Eukaryota</taxon>
        <taxon>Viridiplantae</taxon>
        <taxon>Streptophyta</taxon>
        <taxon>Embryophyta</taxon>
        <taxon>Tracheophyta</taxon>
        <taxon>Spermatophyta</taxon>
        <taxon>Magnoliopsida</taxon>
        <taxon>eudicotyledons</taxon>
        <taxon>Gunneridae</taxon>
        <taxon>Pentapetalae</taxon>
        <taxon>asterids</taxon>
        <taxon>campanulids</taxon>
        <taxon>Asterales</taxon>
        <taxon>Asteraceae</taxon>
        <taxon>Asteroideae</taxon>
        <taxon>Anthemideae</taxon>
        <taxon>Anthemidinae</taxon>
        <taxon>Tanacetum</taxon>
    </lineage>
</organism>
<protein>
    <submittedName>
        <fullName evidence="2">RNA-directed DNA polymerase, eukaryota, reverse transcriptase zinc-binding domain protein</fullName>
    </submittedName>
</protein>
<reference evidence="2" key="1">
    <citation type="journal article" date="2019" name="Sci. Rep.">
        <title>Draft genome of Tanacetum cinerariifolium, the natural source of mosquito coil.</title>
        <authorList>
            <person name="Yamashiro T."/>
            <person name="Shiraishi A."/>
            <person name="Satake H."/>
            <person name="Nakayama K."/>
        </authorList>
    </citation>
    <scope>NUCLEOTIDE SEQUENCE</scope>
</reference>
<evidence type="ECO:0000313" key="2">
    <source>
        <dbReference type="EMBL" id="GEU64423.1"/>
    </source>
</evidence>
<feature type="compositionally biased region" description="Acidic residues" evidence="1">
    <location>
        <begin position="67"/>
        <end position="91"/>
    </location>
</feature>
<feature type="compositionally biased region" description="Basic and acidic residues" evidence="1">
    <location>
        <begin position="92"/>
        <end position="101"/>
    </location>
</feature>
<dbReference type="AlphaFoldDB" id="A0A6L2LRJ7"/>
<feature type="compositionally biased region" description="Basic and acidic residues" evidence="1">
    <location>
        <begin position="44"/>
        <end position="53"/>
    </location>
</feature>
<dbReference type="EMBL" id="BKCJ010005017">
    <property type="protein sequence ID" value="GEU64423.1"/>
    <property type="molecule type" value="Genomic_DNA"/>
</dbReference>
<feature type="compositionally biased region" description="Polar residues" evidence="1">
    <location>
        <begin position="194"/>
        <end position="203"/>
    </location>
</feature>
<feature type="region of interest" description="Disordered" evidence="1">
    <location>
        <begin position="398"/>
        <end position="422"/>
    </location>
</feature>
<feature type="compositionally biased region" description="Basic and acidic residues" evidence="1">
    <location>
        <begin position="217"/>
        <end position="233"/>
    </location>
</feature>
<dbReference type="GO" id="GO:0003964">
    <property type="term" value="F:RNA-directed DNA polymerase activity"/>
    <property type="evidence" value="ECO:0007669"/>
    <property type="project" value="UniProtKB-KW"/>
</dbReference>
<evidence type="ECO:0000256" key="1">
    <source>
        <dbReference type="SAM" id="MobiDB-lite"/>
    </source>
</evidence>